<gene>
    <name evidence="1" type="ORF">GIL414_LOCUS33724</name>
</gene>
<dbReference type="AlphaFoldDB" id="A0A8S2X6P0"/>
<evidence type="ECO:0000313" key="1">
    <source>
        <dbReference type="EMBL" id="CAF4479355.1"/>
    </source>
</evidence>
<protein>
    <submittedName>
        <fullName evidence="1">Uncharacterized protein</fullName>
    </submittedName>
</protein>
<reference evidence="1" key="1">
    <citation type="submission" date="2021-02" db="EMBL/GenBank/DDBJ databases">
        <authorList>
            <person name="Nowell W R."/>
        </authorList>
    </citation>
    <scope>NUCLEOTIDE SEQUENCE</scope>
</reference>
<comment type="caution">
    <text evidence="1">The sequence shown here is derived from an EMBL/GenBank/DDBJ whole genome shotgun (WGS) entry which is preliminary data.</text>
</comment>
<feature type="non-terminal residue" evidence="1">
    <location>
        <position position="1"/>
    </location>
</feature>
<name>A0A8S2X6P0_9BILA</name>
<dbReference type="EMBL" id="CAJOBJ010075744">
    <property type="protein sequence ID" value="CAF4479355.1"/>
    <property type="molecule type" value="Genomic_DNA"/>
</dbReference>
<sequence>AQLWTVDTFEFPLTKKSSILQLPEWNELRPMNLTPK</sequence>
<proteinExistence type="predicted"/>
<evidence type="ECO:0000313" key="2">
    <source>
        <dbReference type="Proteomes" id="UP000681720"/>
    </source>
</evidence>
<feature type="non-terminal residue" evidence="1">
    <location>
        <position position="36"/>
    </location>
</feature>
<organism evidence="1 2">
    <name type="scientific">Rotaria magnacalcarata</name>
    <dbReference type="NCBI Taxonomy" id="392030"/>
    <lineage>
        <taxon>Eukaryota</taxon>
        <taxon>Metazoa</taxon>
        <taxon>Spiralia</taxon>
        <taxon>Gnathifera</taxon>
        <taxon>Rotifera</taxon>
        <taxon>Eurotatoria</taxon>
        <taxon>Bdelloidea</taxon>
        <taxon>Philodinida</taxon>
        <taxon>Philodinidae</taxon>
        <taxon>Rotaria</taxon>
    </lineage>
</organism>
<accession>A0A8S2X6P0</accession>
<dbReference type="Proteomes" id="UP000681720">
    <property type="component" value="Unassembled WGS sequence"/>
</dbReference>